<evidence type="ECO:0000259" key="1">
    <source>
        <dbReference type="Pfam" id="PF03992"/>
    </source>
</evidence>
<gene>
    <name evidence="2" type="ORF">KDK92_18830</name>
</gene>
<organism evidence="2 3">
    <name type="scientific">Oceanirhabdus seepicola</name>
    <dbReference type="NCBI Taxonomy" id="2828781"/>
    <lineage>
        <taxon>Bacteria</taxon>
        <taxon>Bacillati</taxon>
        <taxon>Bacillota</taxon>
        <taxon>Clostridia</taxon>
        <taxon>Eubacteriales</taxon>
        <taxon>Clostridiaceae</taxon>
        <taxon>Oceanirhabdus</taxon>
    </lineage>
</organism>
<protein>
    <submittedName>
        <fullName evidence="2">Antibiotic biosynthesis monooxygenase</fullName>
    </submittedName>
</protein>
<dbReference type="InterPro" id="IPR011008">
    <property type="entry name" value="Dimeric_a/b-barrel"/>
</dbReference>
<reference evidence="2" key="1">
    <citation type="journal article" date="2021" name="mSystems">
        <title>Bacteria and Archaea Synergistically Convert Glycine Betaine to Biogenic Methane in the Formosa Cold Seep of the South China Sea.</title>
        <authorList>
            <person name="Li L."/>
            <person name="Zhang W."/>
            <person name="Zhang S."/>
            <person name="Song L."/>
            <person name="Sun Q."/>
            <person name="Zhang H."/>
            <person name="Xiang H."/>
            <person name="Dong X."/>
        </authorList>
    </citation>
    <scope>NUCLEOTIDE SEQUENCE</scope>
    <source>
        <strain evidence="2">ZWT</strain>
    </source>
</reference>
<feature type="domain" description="ABM" evidence="1">
    <location>
        <begin position="8"/>
        <end position="65"/>
    </location>
</feature>
<keyword evidence="2" id="KW-0560">Oxidoreductase</keyword>
<dbReference type="RefSeq" id="WP_250860935.1">
    <property type="nucleotide sequence ID" value="NZ_JAGSOJ010000004.1"/>
</dbReference>
<dbReference type="InterPro" id="IPR007138">
    <property type="entry name" value="ABM_dom"/>
</dbReference>
<keyword evidence="3" id="KW-1185">Reference proteome</keyword>
<evidence type="ECO:0000313" key="3">
    <source>
        <dbReference type="Proteomes" id="UP001056429"/>
    </source>
</evidence>
<accession>A0A9J6P537</accession>
<dbReference type="GO" id="GO:0004497">
    <property type="term" value="F:monooxygenase activity"/>
    <property type="evidence" value="ECO:0007669"/>
    <property type="project" value="UniProtKB-KW"/>
</dbReference>
<sequence length="106" mass="12731">MSKSIAFTVQFTVKPDYVEKFKESLLYVLDSMAVEDTFVSCYFHTHPDDSTKFTVYEIWNEPSMDAFFENQLKVKEYRKEYEENIPEMLESDRIITVLEPVKEWHK</sequence>
<dbReference type="SUPFAM" id="SSF54909">
    <property type="entry name" value="Dimeric alpha+beta barrel"/>
    <property type="match status" value="1"/>
</dbReference>
<dbReference type="AlphaFoldDB" id="A0A9J6P537"/>
<dbReference type="Gene3D" id="3.30.70.100">
    <property type="match status" value="1"/>
</dbReference>
<evidence type="ECO:0000313" key="2">
    <source>
        <dbReference type="EMBL" id="MCM1991799.1"/>
    </source>
</evidence>
<dbReference type="Proteomes" id="UP001056429">
    <property type="component" value="Unassembled WGS sequence"/>
</dbReference>
<name>A0A9J6P537_9CLOT</name>
<comment type="caution">
    <text evidence="2">The sequence shown here is derived from an EMBL/GenBank/DDBJ whole genome shotgun (WGS) entry which is preliminary data.</text>
</comment>
<dbReference type="Pfam" id="PF03992">
    <property type="entry name" value="ABM"/>
    <property type="match status" value="1"/>
</dbReference>
<dbReference type="EMBL" id="JAGSOJ010000004">
    <property type="protein sequence ID" value="MCM1991799.1"/>
    <property type="molecule type" value="Genomic_DNA"/>
</dbReference>
<reference evidence="2" key="2">
    <citation type="submission" date="2021-04" db="EMBL/GenBank/DDBJ databases">
        <authorList>
            <person name="Dong X."/>
        </authorList>
    </citation>
    <scope>NUCLEOTIDE SEQUENCE</scope>
    <source>
        <strain evidence="2">ZWT</strain>
    </source>
</reference>
<keyword evidence="2" id="KW-0503">Monooxygenase</keyword>
<proteinExistence type="predicted"/>